<evidence type="ECO:0008006" key="5">
    <source>
        <dbReference type="Google" id="ProtNLM"/>
    </source>
</evidence>
<feature type="region of interest" description="Disordered" evidence="1">
    <location>
        <begin position="1"/>
        <end position="20"/>
    </location>
</feature>
<keyword evidence="2" id="KW-1133">Transmembrane helix</keyword>
<keyword evidence="4" id="KW-1185">Reference proteome</keyword>
<gene>
    <name evidence="3" type="ORF">KSS97_12875</name>
</gene>
<dbReference type="EMBL" id="CP077080">
    <property type="protein sequence ID" value="QXI55782.1"/>
    <property type="molecule type" value="Genomic_DNA"/>
</dbReference>
<evidence type="ECO:0000256" key="2">
    <source>
        <dbReference type="SAM" id="Phobius"/>
    </source>
</evidence>
<dbReference type="Proteomes" id="UP000824066">
    <property type="component" value="Chromosome"/>
</dbReference>
<protein>
    <recommendedName>
        <fullName evidence="5">Phage holin family protein</fullName>
    </recommendedName>
</protein>
<accession>A0ABX8QLZ5</accession>
<feature type="transmembrane region" description="Helical" evidence="2">
    <location>
        <begin position="64"/>
        <end position="83"/>
    </location>
</feature>
<feature type="transmembrane region" description="Helical" evidence="2">
    <location>
        <begin position="89"/>
        <end position="110"/>
    </location>
</feature>
<organism evidence="3 4">
    <name type="scientific">Pseudomonas canavaninivorans</name>
    <dbReference type="NCBI Taxonomy" id="2842348"/>
    <lineage>
        <taxon>Bacteria</taxon>
        <taxon>Pseudomonadati</taxon>
        <taxon>Pseudomonadota</taxon>
        <taxon>Gammaproteobacteria</taxon>
        <taxon>Pseudomonadales</taxon>
        <taxon>Pseudomonadaceae</taxon>
        <taxon>Pseudomonas</taxon>
    </lineage>
</organism>
<reference evidence="3 4" key="1">
    <citation type="journal article" date="2021" name="Microorganisms">
        <title>The Ever-Expanding Pseudomonas Genus: Description of 43 New Species and Partition of the Pseudomonas putida Group.</title>
        <authorList>
            <person name="Girard L."/>
            <person name="Lood C."/>
            <person name="Hofte M."/>
            <person name="Vandamme P."/>
            <person name="Rokni-Zadeh H."/>
            <person name="van Noort V."/>
            <person name="Lavigne R."/>
            <person name="De Mot R."/>
        </authorList>
    </citation>
    <scope>NUCLEOTIDE SEQUENCE [LARGE SCALE GENOMIC DNA]</scope>
    <source>
        <strain evidence="3 4">SWRI17</strain>
    </source>
</reference>
<sequence length="129" mass="14466">MTMQPTQPDSPPVQRRRPSQSVPVQQIHDNISQEVITITADKLELALLNHMDCLVKKDAWHMPLSLVVGVIVVFCSSTFKHAFGISPDTWAAMFILFGLACFLWLVRALVNGRRAVSVKSLIEVIKNKQ</sequence>
<evidence type="ECO:0000313" key="3">
    <source>
        <dbReference type="EMBL" id="QXI55782.1"/>
    </source>
</evidence>
<evidence type="ECO:0000313" key="4">
    <source>
        <dbReference type="Proteomes" id="UP000824066"/>
    </source>
</evidence>
<keyword evidence="2" id="KW-0472">Membrane</keyword>
<keyword evidence="2" id="KW-0812">Transmembrane</keyword>
<evidence type="ECO:0000256" key="1">
    <source>
        <dbReference type="SAM" id="MobiDB-lite"/>
    </source>
</evidence>
<proteinExistence type="predicted"/>
<dbReference type="RefSeq" id="WP_217861803.1">
    <property type="nucleotide sequence ID" value="NZ_CP077080.1"/>
</dbReference>
<name>A0ABX8QLZ5_PSECO</name>